<dbReference type="GO" id="GO:0005737">
    <property type="term" value="C:cytoplasm"/>
    <property type="evidence" value="ECO:0007669"/>
    <property type="project" value="UniProtKB-SubCell"/>
</dbReference>
<evidence type="ECO:0000313" key="12">
    <source>
        <dbReference type="Proteomes" id="UP001202328"/>
    </source>
</evidence>
<feature type="binding site" evidence="9">
    <location>
        <position position="406"/>
    </location>
    <ligand>
        <name>Zn(2+)</name>
        <dbReference type="ChEBI" id="CHEBI:29105"/>
        <label>2</label>
    </ligand>
</feature>
<evidence type="ECO:0000256" key="7">
    <source>
        <dbReference type="ARBA" id="ARBA00029656"/>
    </source>
</evidence>
<feature type="transmembrane region" description="Helical" evidence="10">
    <location>
        <begin position="9"/>
        <end position="28"/>
    </location>
</feature>
<keyword evidence="6 9" id="KW-0862">Zinc</keyword>
<accession>A0AAD4XRI6</accession>
<evidence type="ECO:0000256" key="6">
    <source>
        <dbReference type="ARBA" id="ARBA00022833"/>
    </source>
</evidence>
<dbReference type="GO" id="GO:0004046">
    <property type="term" value="F:aminoacylase activity"/>
    <property type="evidence" value="ECO:0007669"/>
    <property type="project" value="UniProtKB-EC"/>
</dbReference>
<dbReference type="EMBL" id="JAJJMB010005585">
    <property type="protein sequence ID" value="KAI3938100.1"/>
    <property type="molecule type" value="Genomic_DNA"/>
</dbReference>
<dbReference type="Pfam" id="PF01546">
    <property type="entry name" value="Peptidase_M20"/>
    <property type="match status" value="1"/>
</dbReference>
<evidence type="ECO:0000256" key="3">
    <source>
        <dbReference type="ARBA" id="ARBA00022490"/>
    </source>
</evidence>
<dbReference type="PIRSF" id="PIRSF036696">
    <property type="entry name" value="ACY-1"/>
    <property type="match status" value="1"/>
</dbReference>
<protein>
    <recommendedName>
        <fullName evidence="2">N-acyl-aliphatic-L-amino acid amidohydrolase</fullName>
        <ecNumber evidence="2">3.5.1.14</ecNumber>
    </recommendedName>
    <alternativeName>
        <fullName evidence="7">N-acyl-L-amino-acid amidohydrolase</fullName>
    </alternativeName>
</protein>
<dbReference type="Gene3D" id="3.30.70.360">
    <property type="match status" value="1"/>
</dbReference>
<keyword evidence="10" id="KW-1133">Transmembrane helix</keyword>
<dbReference type="InterPro" id="IPR002933">
    <property type="entry name" value="Peptidase_M20"/>
</dbReference>
<dbReference type="InterPro" id="IPR052083">
    <property type="entry name" value="Aminoacylase-1_M20A"/>
</dbReference>
<evidence type="ECO:0000256" key="2">
    <source>
        <dbReference type="ARBA" id="ARBA00011913"/>
    </source>
</evidence>
<evidence type="ECO:0000256" key="9">
    <source>
        <dbReference type="PIRSR" id="PIRSR036696-2"/>
    </source>
</evidence>
<dbReference type="PROSITE" id="PS00758">
    <property type="entry name" value="ARGE_DAPE_CPG2_1"/>
    <property type="match status" value="1"/>
</dbReference>
<dbReference type="FunFam" id="3.30.70.360:FF:000009">
    <property type="entry name" value="aminoacylase-1 isoform X1"/>
    <property type="match status" value="1"/>
</dbReference>
<comment type="caution">
    <text evidence="11">The sequence shown here is derived from an EMBL/GenBank/DDBJ whole genome shotgun (WGS) entry which is preliminary data.</text>
</comment>
<dbReference type="Gene3D" id="3.40.630.10">
    <property type="entry name" value="Zn peptidases"/>
    <property type="match status" value="1"/>
</dbReference>
<dbReference type="Gene3D" id="1.10.150.900">
    <property type="match status" value="1"/>
</dbReference>
<dbReference type="NCBIfam" id="TIGR01880">
    <property type="entry name" value="Ac-peptdase-euk"/>
    <property type="match status" value="1"/>
</dbReference>
<keyword evidence="3" id="KW-0963">Cytoplasm</keyword>
<evidence type="ECO:0000313" key="11">
    <source>
        <dbReference type="EMBL" id="KAI3938100.1"/>
    </source>
</evidence>
<keyword evidence="10" id="KW-0472">Membrane</keyword>
<sequence length="447" mass="50341">MEDKLKIKLFLHSIINISFIIFLSLYILPVESSPEIISRFQQYLQINTAHPNPKYYESAEFIISQAKSLNLEYETLEFVNGKPLVLLKWTGENQNLPSILLNSHTDVVPAEHHKWNHSPFDANVDEFGDIYARGSQDMKCVGLQYLEAIRRLKGSGFQPIRTVYLSFVPDEEIGGHDGAEKFAESEKFKKMNVGIVLDEGLPSPDENYRIFYAEKCAWWLTIKATGLPGHGAKLYDNSAMENLLKSIESARGFRASQFDLVKAGLMAEGEVVSVSMVFLKAGTPTPTGFVMNLQPSEAEAGFDVRVPPTADPVALEKRISEEWAPSSRNMTFEFKQQGYNFEKKFVTATDNSNPWWKLLEGAVEKANGKLGKPEIFPASTDARYFRKQGLPAIGFSPMINTPVLLHDHNEFLNQAEYLKGIAVYESIIKEYTSYIELAGDEASRDEL</sequence>
<dbReference type="PROSITE" id="PS00759">
    <property type="entry name" value="ARGE_DAPE_CPG2_2"/>
    <property type="match status" value="1"/>
</dbReference>
<evidence type="ECO:0000256" key="4">
    <source>
        <dbReference type="ARBA" id="ARBA00022723"/>
    </source>
</evidence>
<dbReference type="InterPro" id="IPR001261">
    <property type="entry name" value="ArgE/DapE_CS"/>
</dbReference>
<comment type="cofactor">
    <cofactor evidence="9">
        <name>Zn(2+)</name>
        <dbReference type="ChEBI" id="CHEBI:29105"/>
    </cofactor>
    <text evidence="9">Binds 2 Zn(2+) ions per subunit.</text>
</comment>
<dbReference type="FunFam" id="1.10.150.900:FF:000001">
    <property type="entry name" value="Aminoacylase-1, putative"/>
    <property type="match status" value="1"/>
</dbReference>
<feature type="binding site" evidence="9">
    <location>
        <position position="172"/>
    </location>
    <ligand>
        <name>Zn(2+)</name>
        <dbReference type="ChEBI" id="CHEBI:29105"/>
        <label>2</label>
    </ligand>
</feature>
<feature type="binding site" evidence="9">
    <location>
        <position position="104"/>
    </location>
    <ligand>
        <name>Zn(2+)</name>
        <dbReference type="ChEBI" id="CHEBI:29105"/>
        <label>1</label>
    </ligand>
</feature>
<evidence type="ECO:0000256" key="8">
    <source>
        <dbReference type="PIRSR" id="PIRSR036696-1"/>
    </source>
</evidence>
<name>A0AAD4XRI6_9MAGN</name>
<feature type="binding site" evidence="9">
    <location>
        <position position="137"/>
    </location>
    <ligand>
        <name>Zn(2+)</name>
        <dbReference type="ChEBI" id="CHEBI:29105"/>
        <label>2</label>
    </ligand>
</feature>
<organism evidence="11 12">
    <name type="scientific">Papaver atlanticum</name>
    <dbReference type="NCBI Taxonomy" id="357466"/>
    <lineage>
        <taxon>Eukaryota</taxon>
        <taxon>Viridiplantae</taxon>
        <taxon>Streptophyta</taxon>
        <taxon>Embryophyta</taxon>
        <taxon>Tracheophyta</taxon>
        <taxon>Spermatophyta</taxon>
        <taxon>Magnoliopsida</taxon>
        <taxon>Ranunculales</taxon>
        <taxon>Papaveraceae</taxon>
        <taxon>Papaveroideae</taxon>
        <taxon>Papaver</taxon>
    </lineage>
</organism>
<reference evidence="11" key="1">
    <citation type="submission" date="2022-04" db="EMBL/GenBank/DDBJ databases">
        <title>A functionally conserved STORR gene fusion in Papaver species that diverged 16.8 million years ago.</title>
        <authorList>
            <person name="Catania T."/>
        </authorList>
    </citation>
    <scope>NUCLEOTIDE SEQUENCE</scope>
    <source>
        <strain evidence="11">S-188037</strain>
    </source>
</reference>
<feature type="active site" evidence="8">
    <location>
        <position position="106"/>
    </location>
</feature>
<evidence type="ECO:0000256" key="10">
    <source>
        <dbReference type="SAM" id="Phobius"/>
    </source>
</evidence>
<keyword evidence="5" id="KW-0378">Hydrolase</keyword>
<evidence type="ECO:0000256" key="1">
    <source>
        <dbReference type="ARBA" id="ARBA00004496"/>
    </source>
</evidence>
<dbReference type="GO" id="GO:0046872">
    <property type="term" value="F:metal ion binding"/>
    <property type="evidence" value="ECO:0007669"/>
    <property type="project" value="UniProtKB-KW"/>
</dbReference>
<dbReference type="PANTHER" id="PTHR45892:SF1">
    <property type="entry name" value="AMINOACYLASE-1"/>
    <property type="match status" value="1"/>
</dbReference>
<proteinExistence type="predicted"/>
<dbReference type="PANTHER" id="PTHR45892">
    <property type="entry name" value="AMINOACYLASE-1"/>
    <property type="match status" value="1"/>
</dbReference>
<keyword evidence="10" id="KW-0812">Transmembrane</keyword>
<feature type="active site" description="Proton acceptor" evidence="8">
    <location>
        <position position="171"/>
    </location>
</feature>
<gene>
    <name evidence="11" type="ORF">MKW98_018656</name>
</gene>
<dbReference type="SUPFAM" id="SSF53187">
    <property type="entry name" value="Zn-dependent exopeptidases"/>
    <property type="match status" value="1"/>
</dbReference>
<comment type="subcellular location">
    <subcellularLocation>
        <location evidence="1">Cytoplasm</location>
    </subcellularLocation>
</comment>
<dbReference type="CDD" id="cd05646">
    <property type="entry name" value="M20_AcylaseI_like"/>
    <property type="match status" value="1"/>
</dbReference>
<feature type="binding site" evidence="9">
    <location>
        <position position="137"/>
    </location>
    <ligand>
        <name>Zn(2+)</name>
        <dbReference type="ChEBI" id="CHEBI:29105"/>
        <label>1</label>
    </ligand>
</feature>
<keyword evidence="12" id="KW-1185">Reference proteome</keyword>
<dbReference type="Proteomes" id="UP001202328">
    <property type="component" value="Unassembled WGS sequence"/>
</dbReference>
<evidence type="ECO:0000256" key="5">
    <source>
        <dbReference type="ARBA" id="ARBA00022801"/>
    </source>
</evidence>
<dbReference type="AlphaFoldDB" id="A0AAD4XRI6"/>
<keyword evidence="4 9" id="KW-0479">Metal-binding</keyword>
<dbReference type="InterPro" id="IPR010159">
    <property type="entry name" value="N-acyl_aa_amidohydrolase"/>
</dbReference>
<dbReference type="GO" id="GO:0006520">
    <property type="term" value="P:amino acid metabolic process"/>
    <property type="evidence" value="ECO:0007669"/>
    <property type="project" value="InterPro"/>
</dbReference>
<dbReference type="FunFam" id="3.40.630.10:FF:000019">
    <property type="entry name" value="Aminoacylase 1"/>
    <property type="match status" value="1"/>
</dbReference>
<dbReference type="EC" id="3.5.1.14" evidence="2"/>
<feature type="binding site" evidence="9">
    <location>
        <position position="199"/>
    </location>
    <ligand>
        <name>Zn(2+)</name>
        <dbReference type="ChEBI" id="CHEBI:29105"/>
        <label>1</label>
    </ligand>
</feature>